<proteinExistence type="predicted"/>
<evidence type="ECO:0000313" key="1">
    <source>
        <dbReference type="EMBL" id="KAL0076723.1"/>
    </source>
</evidence>
<dbReference type="Proteomes" id="UP001448207">
    <property type="component" value="Unassembled WGS sequence"/>
</dbReference>
<evidence type="ECO:0008006" key="3">
    <source>
        <dbReference type="Google" id="ProtNLM"/>
    </source>
</evidence>
<protein>
    <recommendedName>
        <fullName evidence="3">Late embryogenesis abundant protein LEA-2 subgroup domain-containing protein</fullName>
    </recommendedName>
</protein>
<evidence type="ECO:0000313" key="2">
    <source>
        <dbReference type="Proteomes" id="UP001448207"/>
    </source>
</evidence>
<feature type="non-terminal residue" evidence="1">
    <location>
        <position position="1"/>
    </location>
</feature>
<name>A0ABR3AKP9_PHYBL</name>
<keyword evidence="2" id="KW-1185">Reference proteome</keyword>
<organism evidence="1 2">
    <name type="scientific">Phycomyces blakesleeanus</name>
    <dbReference type="NCBI Taxonomy" id="4837"/>
    <lineage>
        <taxon>Eukaryota</taxon>
        <taxon>Fungi</taxon>
        <taxon>Fungi incertae sedis</taxon>
        <taxon>Mucoromycota</taxon>
        <taxon>Mucoromycotina</taxon>
        <taxon>Mucoromycetes</taxon>
        <taxon>Mucorales</taxon>
        <taxon>Phycomycetaceae</taxon>
        <taxon>Phycomyces</taxon>
    </lineage>
</organism>
<reference evidence="1 2" key="1">
    <citation type="submission" date="2024-04" db="EMBL/GenBank/DDBJ databases">
        <title>Symmetric and asymmetric DNA N6-adenine methylation regulates different biological responses in Mucorales.</title>
        <authorList>
            <consortium name="Lawrence Berkeley National Laboratory"/>
            <person name="Lax C."/>
            <person name="Mondo S.J."/>
            <person name="Osorio-Concepcion M."/>
            <person name="Muszewska A."/>
            <person name="Corrochano-Luque M."/>
            <person name="Gutierrez G."/>
            <person name="Riley R."/>
            <person name="Lipzen A."/>
            <person name="Guo J."/>
            <person name="Hundley H."/>
            <person name="Amirebrahimi M."/>
            <person name="Ng V."/>
            <person name="Lorenzo-Gutierrez D."/>
            <person name="Binder U."/>
            <person name="Yang J."/>
            <person name="Song Y."/>
            <person name="Canovas D."/>
            <person name="Navarro E."/>
            <person name="Freitag M."/>
            <person name="Gabaldon T."/>
            <person name="Grigoriev I.V."/>
            <person name="Corrochano L.M."/>
            <person name="Nicolas F.E."/>
            <person name="Garre V."/>
        </authorList>
    </citation>
    <scope>NUCLEOTIDE SEQUENCE [LARGE SCALE GENOMIC DNA]</scope>
    <source>
        <strain evidence="1 2">L51</strain>
    </source>
</reference>
<accession>A0ABR3AKP9</accession>
<gene>
    <name evidence="1" type="ORF">J3Q64DRAFT_1647447</name>
</gene>
<dbReference type="EMBL" id="JBCLYO010000030">
    <property type="protein sequence ID" value="KAL0076723.1"/>
    <property type="molecule type" value="Genomic_DNA"/>
</dbReference>
<comment type="caution">
    <text evidence="1">The sequence shown here is derived from an EMBL/GenBank/DDBJ whole genome shotgun (WGS) entry which is preliminary data.</text>
</comment>
<sequence length="182" mass="20139">ICVFLGLLVAGLVVSFIWPRIPLMRIEGASATLSAKITQTRQNDRVGNVAFESEWLVNITVDNRHNYLPTRLTRLQVVAKDSLTGLVIGKGVHNNDATPEPIILPERRISMIQVPVHLNYQARDASDTTFVNLVNACFSQSHRESLQLHFWMTLSITGLDWTGYRPTVIATPASGGFACPLS</sequence>